<dbReference type="EC" id="2.7.7.8" evidence="7"/>
<dbReference type="PROSITE" id="PS50126">
    <property type="entry name" value="S1"/>
    <property type="match status" value="1"/>
</dbReference>
<dbReference type="SUPFAM" id="SSF55666">
    <property type="entry name" value="Ribonuclease PH domain 2-like"/>
    <property type="match status" value="2"/>
</dbReference>
<dbReference type="EMBL" id="JBBHLI010000010">
    <property type="protein sequence ID" value="MEK9502191.1"/>
    <property type="molecule type" value="Genomic_DNA"/>
</dbReference>
<feature type="region of interest" description="Disordered" evidence="8">
    <location>
        <begin position="695"/>
        <end position="717"/>
    </location>
</feature>
<comment type="cofactor">
    <cofactor evidence="7">
        <name>Mg(2+)</name>
        <dbReference type="ChEBI" id="CHEBI:18420"/>
    </cofactor>
</comment>
<evidence type="ECO:0000313" key="10">
    <source>
        <dbReference type="EMBL" id="MEK9502191.1"/>
    </source>
</evidence>
<dbReference type="RefSeq" id="WP_405274601.1">
    <property type="nucleotide sequence ID" value="NZ_CP144380.1"/>
</dbReference>
<feature type="binding site" evidence="7">
    <location>
        <position position="493"/>
    </location>
    <ligand>
        <name>Mg(2+)</name>
        <dbReference type="ChEBI" id="CHEBI:18420"/>
    </ligand>
</feature>
<dbReference type="SUPFAM" id="SSF50249">
    <property type="entry name" value="Nucleic acid-binding proteins"/>
    <property type="match status" value="1"/>
</dbReference>
<dbReference type="CDD" id="cd02393">
    <property type="entry name" value="KH-I_PNPase"/>
    <property type="match status" value="1"/>
</dbReference>
<dbReference type="Pfam" id="PF03726">
    <property type="entry name" value="PNPase"/>
    <property type="match status" value="1"/>
</dbReference>
<dbReference type="Gene3D" id="2.40.50.140">
    <property type="entry name" value="Nucleic acid-binding proteins"/>
    <property type="match status" value="1"/>
</dbReference>
<dbReference type="InterPro" id="IPR036612">
    <property type="entry name" value="KH_dom_type_1_sf"/>
</dbReference>
<organism evidence="10 11">
    <name type="scientific">Gaopeijia maritima</name>
    <dbReference type="NCBI Taxonomy" id="3119007"/>
    <lineage>
        <taxon>Bacteria</taxon>
        <taxon>Pseudomonadati</taxon>
        <taxon>Gemmatimonadota</taxon>
        <taxon>Longimicrobiia</taxon>
        <taxon>Gaopeijiales</taxon>
        <taxon>Gaopeijiaceae</taxon>
        <taxon>Gaopeijia</taxon>
    </lineage>
</organism>
<dbReference type="InterPro" id="IPR012340">
    <property type="entry name" value="NA-bd_OB-fold"/>
</dbReference>
<dbReference type="PIRSF" id="PIRSF005499">
    <property type="entry name" value="PNPase"/>
    <property type="match status" value="1"/>
</dbReference>
<dbReference type="Pfam" id="PF03725">
    <property type="entry name" value="RNase_PH_C"/>
    <property type="match status" value="2"/>
</dbReference>
<dbReference type="InterPro" id="IPR001247">
    <property type="entry name" value="ExoRNase_PH_dom1"/>
</dbReference>
<dbReference type="Gene3D" id="3.30.1370.10">
    <property type="entry name" value="K Homology domain, type 1"/>
    <property type="match status" value="1"/>
</dbReference>
<name>A0ABU9ECD8_9BACT</name>
<keyword evidence="2 7" id="KW-0963">Cytoplasm</keyword>
<comment type="caution">
    <text evidence="10">The sequence shown here is derived from an EMBL/GenBank/DDBJ whole genome shotgun (WGS) entry which is preliminary data.</text>
</comment>
<dbReference type="InterPro" id="IPR036345">
    <property type="entry name" value="ExoRNase_PH_dom2_sf"/>
</dbReference>
<dbReference type="InterPro" id="IPR015848">
    <property type="entry name" value="PNPase_PH_RNA-bd_bac/org-type"/>
</dbReference>
<dbReference type="SUPFAM" id="SSF54211">
    <property type="entry name" value="Ribosomal protein S5 domain 2-like"/>
    <property type="match status" value="2"/>
</dbReference>
<evidence type="ECO:0000256" key="1">
    <source>
        <dbReference type="ARBA" id="ARBA00007404"/>
    </source>
</evidence>
<comment type="function">
    <text evidence="7">Involved in mRNA degradation. Catalyzes the phosphorolysis of single-stranded polyribonucleotides processively in the 3'- to 5'-direction.</text>
</comment>
<dbReference type="CDD" id="cd04472">
    <property type="entry name" value="S1_PNPase"/>
    <property type="match status" value="1"/>
</dbReference>
<dbReference type="PANTHER" id="PTHR11252:SF0">
    <property type="entry name" value="POLYRIBONUCLEOTIDE NUCLEOTIDYLTRANSFERASE 1, MITOCHONDRIAL"/>
    <property type="match status" value="1"/>
</dbReference>
<dbReference type="HAMAP" id="MF_01595">
    <property type="entry name" value="PNPase"/>
    <property type="match status" value="1"/>
</dbReference>
<keyword evidence="11" id="KW-1185">Reference proteome</keyword>
<comment type="catalytic activity">
    <reaction evidence="7">
        <text>RNA(n+1) + phosphate = RNA(n) + a ribonucleoside 5'-diphosphate</text>
        <dbReference type="Rhea" id="RHEA:22096"/>
        <dbReference type="Rhea" id="RHEA-COMP:14527"/>
        <dbReference type="Rhea" id="RHEA-COMP:17342"/>
        <dbReference type="ChEBI" id="CHEBI:43474"/>
        <dbReference type="ChEBI" id="CHEBI:57930"/>
        <dbReference type="ChEBI" id="CHEBI:140395"/>
        <dbReference type="EC" id="2.7.7.8"/>
    </reaction>
</comment>
<keyword evidence="7" id="KW-0479">Metal-binding</keyword>
<evidence type="ECO:0000256" key="7">
    <source>
        <dbReference type="HAMAP-Rule" id="MF_01595"/>
    </source>
</evidence>
<protein>
    <recommendedName>
        <fullName evidence="7">Polyribonucleotide nucleotidyltransferase</fullName>
        <ecNumber evidence="7">2.7.7.8</ecNumber>
    </recommendedName>
    <alternativeName>
        <fullName evidence="7">Polynucleotide phosphorylase</fullName>
        <shortName evidence="7">PNPase</shortName>
    </alternativeName>
</protein>
<dbReference type="InterPro" id="IPR012162">
    <property type="entry name" value="PNPase"/>
</dbReference>
<feature type="binding site" evidence="7">
    <location>
        <position position="487"/>
    </location>
    <ligand>
        <name>Mg(2+)</name>
        <dbReference type="ChEBI" id="CHEBI:18420"/>
    </ligand>
</feature>
<evidence type="ECO:0000256" key="6">
    <source>
        <dbReference type="ARBA" id="ARBA00022884"/>
    </source>
</evidence>
<dbReference type="SUPFAM" id="SSF54791">
    <property type="entry name" value="Eukaryotic type KH-domain (KH-domain type I)"/>
    <property type="match status" value="1"/>
</dbReference>
<gene>
    <name evidence="7 10" type="primary">pnp</name>
    <name evidence="10" type="ORF">WI372_14455</name>
</gene>
<dbReference type="CDD" id="cd11363">
    <property type="entry name" value="RNase_PH_PNPase_1"/>
    <property type="match status" value="1"/>
</dbReference>
<sequence>MIKRIERQFAGRPLTLEIGRMAKLAGGSCLVQYGETVVLCTATAQSKPTHLPFFPLTVEYREKTYAAGKIPGGFFKREGRPGEKEILAARLTDRPLRPLFPDGFMHETQVVANILSADQENDADVLALLGGSVALNMSNIPFNTPVASVRVGRIQGTWVWNPTFQQLEYSDVDMVVAGSEDAILMVEGGAIEVPEADMLEGIQFAHEGIKQLVEIQKELLEGHSVPDMEWTPVAPDADLESVVEKVAAAKVVEALNLSDKQERQQAMAAVKEDVISHLQDDDEDWAEHEGQVGDILRAIEKRTMRQQILDNGERADGRNLDEIRPISCEVGVLPRTHGSALFTRGQTQALAVTTLGTSRDEQRIDSIDVREEVTKSFMLHYNFPPFSVGEARPFRSTSRREIGHGNLAERAIQPLLPAYDEFPYTIRIVSDILESNGSSSMASVCGASLSLMDTGVPIKAACAGVAMGLIKEGDKVAVLTDILGLEDALGDMDFKVAGTRDGVTSIQMDIKIAGLTTEILEEALKRAHAGRMHILDIMDQTLAEPRVDISQWAPRITTIQINPEKIGEIIGPKGKTIRAIQDESGATIEVDDSGLVKIAAVSGEGADRAREMIEAIVKDPEVGRIYEGPVKNTTTFGAFIEILPGVEGLCHISELEDGRVEKTEDVLKKGDITRVKLLSIDEKGRLRLSRRAALAEDAQAADEGDAEGGDAEGGDDS</sequence>
<dbReference type="NCBIfam" id="TIGR03591">
    <property type="entry name" value="polynuc_phos"/>
    <property type="match status" value="1"/>
</dbReference>
<dbReference type="GO" id="GO:0004654">
    <property type="term" value="F:polyribonucleotide nucleotidyltransferase activity"/>
    <property type="evidence" value="ECO:0007669"/>
    <property type="project" value="UniProtKB-EC"/>
</dbReference>
<feature type="domain" description="S1 motif" evidence="9">
    <location>
        <begin position="623"/>
        <end position="691"/>
    </location>
</feature>
<evidence type="ECO:0000256" key="8">
    <source>
        <dbReference type="SAM" id="MobiDB-lite"/>
    </source>
</evidence>
<dbReference type="CDD" id="cd11364">
    <property type="entry name" value="RNase_PH_PNPase_2"/>
    <property type="match status" value="1"/>
</dbReference>
<reference evidence="10 11" key="1">
    <citation type="submission" date="2024-02" db="EMBL/GenBank/DDBJ databases">
        <title>A novel Gemmatimonadota bacterium.</title>
        <authorList>
            <person name="Du Z.-J."/>
            <person name="Ye Y.-Q."/>
        </authorList>
    </citation>
    <scope>NUCLEOTIDE SEQUENCE [LARGE SCALE GENOMIC DNA]</scope>
    <source>
        <strain evidence="10 11">DH-20</strain>
    </source>
</reference>
<keyword evidence="3 7" id="KW-0808">Transferase</keyword>
<evidence type="ECO:0000256" key="2">
    <source>
        <dbReference type="ARBA" id="ARBA00022490"/>
    </source>
</evidence>
<keyword evidence="5 7" id="KW-0460">Magnesium</keyword>
<dbReference type="Pfam" id="PF00575">
    <property type="entry name" value="S1"/>
    <property type="match status" value="1"/>
</dbReference>
<dbReference type="PROSITE" id="PS50084">
    <property type="entry name" value="KH_TYPE_1"/>
    <property type="match status" value="1"/>
</dbReference>
<accession>A0ABU9ECD8</accession>
<dbReference type="InterPro" id="IPR020568">
    <property type="entry name" value="Ribosomal_Su5_D2-typ_SF"/>
</dbReference>
<evidence type="ECO:0000259" key="9">
    <source>
        <dbReference type="PROSITE" id="PS50126"/>
    </source>
</evidence>
<dbReference type="NCBIfam" id="NF008805">
    <property type="entry name" value="PRK11824.1"/>
    <property type="match status" value="1"/>
</dbReference>
<evidence type="ECO:0000313" key="11">
    <source>
        <dbReference type="Proteomes" id="UP001484239"/>
    </source>
</evidence>
<dbReference type="SMART" id="SM00322">
    <property type="entry name" value="KH"/>
    <property type="match status" value="1"/>
</dbReference>
<dbReference type="InterPro" id="IPR027408">
    <property type="entry name" value="PNPase/RNase_PH_dom_sf"/>
</dbReference>
<dbReference type="InterPro" id="IPR004088">
    <property type="entry name" value="KH_dom_type_1"/>
</dbReference>
<evidence type="ECO:0000256" key="5">
    <source>
        <dbReference type="ARBA" id="ARBA00022842"/>
    </source>
</evidence>
<keyword evidence="6 7" id="KW-0694">RNA-binding</keyword>
<dbReference type="PANTHER" id="PTHR11252">
    <property type="entry name" value="POLYRIBONUCLEOTIDE NUCLEOTIDYLTRANSFERASE"/>
    <property type="match status" value="1"/>
</dbReference>
<dbReference type="Pfam" id="PF00013">
    <property type="entry name" value="KH_1"/>
    <property type="match status" value="1"/>
</dbReference>
<dbReference type="SMART" id="SM00316">
    <property type="entry name" value="S1"/>
    <property type="match status" value="1"/>
</dbReference>
<evidence type="ECO:0000256" key="4">
    <source>
        <dbReference type="ARBA" id="ARBA00022695"/>
    </source>
</evidence>
<keyword evidence="4 7" id="KW-0548">Nucleotidyltransferase</keyword>
<evidence type="ECO:0000256" key="3">
    <source>
        <dbReference type="ARBA" id="ARBA00022679"/>
    </source>
</evidence>
<dbReference type="Gene3D" id="3.30.230.70">
    <property type="entry name" value="GHMP Kinase, N-terminal domain"/>
    <property type="match status" value="2"/>
</dbReference>
<dbReference type="InterPro" id="IPR015847">
    <property type="entry name" value="ExoRNase_PH_dom2"/>
</dbReference>
<proteinExistence type="inferred from homology"/>
<dbReference type="InterPro" id="IPR003029">
    <property type="entry name" value="S1_domain"/>
</dbReference>
<dbReference type="Proteomes" id="UP001484239">
    <property type="component" value="Unassembled WGS sequence"/>
</dbReference>
<comment type="similarity">
    <text evidence="1 7">Belongs to the polyribonucleotide nucleotidyltransferase family.</text>
</comment>
<dbReference type="InterPro" id="IPR004087">
    <property type="entry name" value="KH_dom"/>
</dbReference>
<dbReference type="Pfam" id="PF01138">
    <property type="entry name" value="RNase_PH"/>
    <property type="match status" value="2"/>
</dbReference>
<feature type="compositionally biased region" description="Acidic residues" evidence="8">
    <location>
        <begin position="699"/>
        <end position="717"/>
    </location>
</feature>
<comment type="subcellular location">
    <subcellularLocation>
        <location evidence="7">Cytoplasm</location>
    </subcellularLocation>
</comment>